<organism evidence="3 4">
    <name type="scientific">Ornithinimicrobium avium</name>
    <dbReference type="NCBI Taxonomy" id="2283195"/>
    <lineage>
        <taxon>Bacteria</taxon>
        <taxon>Bacillati</taxon>
        <taxon>Actinomycetota</taxon>
        <taxon>Actinomycetes</taxon>
        <taxon>Micrococcales</taxon>
        <taxon>Ornithinimicrobiaceae</taxon>
        <taxon>Ornithinimicrobium</taxon>
    </lineage>
</organism>
<dbReference type="Pfam" id="PF13672">
    <property type="entry name" value="PP2C_2"/>
    <property type="match status" value="1"/>
</dbReference>
<dbReference type="KEGG" id="orn:DV701_05830"/>
<dbReference type="SMART" id="SM00332">
    <property type="entry name" value="PP2Cc"/>
    <property type="match status" value="1"/>
</dbReference>
<dbReference type="EMBL" id="CP031229">
    <property type="protein sequence ID" value="AXH95704.1"/>
    <property type="molecule type" value="Genomic_DNA"/>
</dbReference>
<dbReference type="PROSITE" id="PS51746">
    <property type="entry name" value="PPM_2"/>
    <property type="match status" value="1"/>
</dbReference>
<feature type="domain" description="PPM-type phosphatase" evidence="2">
    <location>
        <begin position="128"/>
        <end position="369"/>
    </location>
</feature>
<name>A0A345NKZ6_9MICO</name>
<proteinExistence type="predicted"/>
<reference evidence="3 4" key="1">
    <citation type="submission" date="2018-07" db="EMBL/GenBank/DDBJ databases">
        <title>Complete genome sequencing of Ornithinimicrobium sp. AMA3305.</title>
        <authorList>
            <person name="Bae J.-W."/>
        </authorList>
    </citation>
    <scope>NUCLEOTIDE SEQUENCE [LARGE SCALE GENOMIC DNA]</scope>
    <source>
        <strain evidence="3 4">AMA3305</strain>
    </source>
</reference>
<sequence>MTTEPKPEHADPTGDTVGPQHTAPPGTPQATGDTLGTQHTAPPHTPEAGETVEEEPEPFSDGPPPLPTPMLVLDGTLPEEPAPAPDPEQVDHGTCRCGGKFDADGWCTECGERRPDPRHHFTAQASPAVAAVCDRGVRHTDNEDAMAVWADEEGRVALVVCDGVSTAARSAEASLAAADAAVQVLSSSTDAPPERLVTATSAAAAAVDQVGLDFPDSAPSCTFVAAVVEDGTATVGSVGDSRGYWLPDQGEAHRLTTDDSMAEEQVRAGMDRASAETSPLAHTITRWLGPDGPDHTPEITTADVDEPGWVLLCSDGLWNYASEPADLRAVVRAEERRVGRDPLVLAQALVAWANGRGGADNITVALARTGGGATDRPAGDAEPTVETAYPQPNDTPTAGQDGTHA</sequence>
<dbReference type="CDD" id="cd00143">
    <property type="entry name" value="PP2Cc"/>
    <property type="match status" value="1"/>
</dbReference>
<dbReference type="SUPFAM" id="SSF81606">
    <property type="entry name" value="PP2C-like"/>
    <property type="match status" value="1"/>
</dbReference>
<dbReference type="InterPro" id="IPR001932">
    <property type="entry name" value="PPM-type_phosphatase-like_dom"/>
</dbReference>
<evidence type="ECO:0000259" key="2">
    <source>
        <dbReference type="PROSITE" id="PS51746"/>
    </source>
</evidence>
<gene>
    <name evidence="3" type="ORF">DV701_05830</name>
</gene>
<dbReference type="RefSeq" id="WP_114927469.1">
    <property type="nucleotide sequence ID" value="NZ_CP031229.1"/>
</dbReference>
<feature type="region of interest" description="Disordered" evidence="1">
    <location>
        <begin position="371"/>
        <end position="405"/>
    </location>
</feature>
<evidence type="ECO:0000256" key="1">
    <source>
        <dbReference type="SAM" id="MobiDB-lite"/>
    </source>
</evidence>
<evidence type="ECO:0000313" key="4">
    <source>
        <dbReference type="Proteomes" id="UP000253790"/>
    </source>
</evidence>
<evidence type="ECO:0000313" key="3">
    <source>
        <dbReference type="EMBL" id="AXH95704.1"/>
    </source>
</evidence>
<feature type="compositionally biased region" description="Basic and acidic residues" evidence="1">
    <location>
        <begin position="1"/>
        <end position="12"/>
    </location>
</feature>
<dbReference type="InterPro" id="IPR036457">
    <property type="entry name" value="PPM-type-like_dom_sf"/>
</dbReference>
<feature type="region of interest" description="Disordered" evidence="1">
    <location>
        <begin position="1"/>
        <end position="91"/>
    </location>
</feature>
<dbReference type="Gene3D" id="3.60.40.10">
    <property type="entry name" value="PPM-type phosphatase domain"/>
    <property type="match status" value="1"/>
</dbReference>
<protein>
    <submittedName>
        <fullName evidence="3">Serine/threonine-protein phosphatase</fullName>
    </submittedName>
</protein>
<accession>A0A345NKZ6</accession>
<dbReference type="Proteomes" id="UP000253790">
    <property type="component" value="Chromosome"/>
</dbReference>
<feature type="compositionally biased region" description="Polar residues" evidence="1">
    <location>
        <begin position="28"/>
        <end position="40"/>
    </location>
</feature>
<dbReference type="OrthoDB" id="9801841at2"/>
<dbReference type="SMART" id="SM00331">
    <property type="entry name" value="PP2C_SIG"/>
    <property type="match status" value="1"/>
</dbReference>
<keyword evidence="4" id="KW-1185">Reference proteome</keyword>
<dbReference type="AlphaFoldDB" id="A0A345NKZ6"/>
<feature type="compositionally biased region" description="Polar residues" evidence="1">
    <location>
        <begin position="390"/>
        <end position="405"/>
    </location>
</feature>